<evidence type="ECO:0008006" key="3">
    <source>
        <dbReference type="Google" id="ProtNLM"/>
    </source>
</evidence>
<protein>
    <recommendedName>
        <fullName evidence="3">HNH nuclease domain-containing protein</fullName>
    </recommendedName>
</protein>
<dbReference type="STRING" id="1314782.A0A165UKT8"/>
<dbReference type="EMBL" id="KV425558">
    <property type="protein sequence ID" value="KZT28320.1"/>
    <property type="molecule type" value="Genomic_DNA"/>
</dbReference>
<evidence type="ECO:0000313" key="2">
    <source>
        <dbReference type="Proteomes" id="UP000076761"/>
    </source>
</evidence>
<dbReference type="InParanoid" id="A0A165UKT8"/>
<accession>A0A165UKT8</accession>
<dbReference type="OrthoDB" id="3163863at2759"/>
<reference evidence="1 2" key="1">
    <citation type="journal article" date="2016" name="Mol. Biol. Evol.">
        <title>Comparative Genomics of Early-Diverging Mushroom-Forming Fungi Provides Insights into the Origins of Lignocellulose Decay Capabilities.</title>
        <authorList>
            <person name="Nagy L.G."/>
            <person name="Riley R."/>
            <person name="Tritt A."/>
            <person name="Adam C."/>
            <person name="Daum C."/>
            <person name="Floudas D."/>
            <person name="Sun H."/>
            <person name="Yadav J.S."/>
            <person name="Pangilinan J."/>
            <person name="Larsson K.H."/>
            <person name="Matsuura K."/>
            <person name="Barry K."/>
            <person name="Labutti K."/>
            <person name="Kuo R."/>
            <person name="Ohm R.A."/>
            <person name="Bhattacharya S.S."/>
            <person name="Shirouzu T."/>
            <person name="Yoshinaga Y."/>
            <person name="Martin F.M."/>
            <person name="Grigoriev I.V."/>
            <person name="Hibbett D.S."/>
        </authorList>
    </citation>
    <scope>NUCLEOTIDE SEQUENCE [LARGE SCALE GENOMIC DNA]</scope>
    <source>
        <strain evidence="1 2">HHB14362 ss-1</strain>
    </source>
</reference>
<sequence length="236" mass="26750">MTNIWRPTKQRTLLRTSYTLMHGCTDAHYSTAARTLTCKTVDLGQTPDLDETALKIYKANRAEQCKLRDSVGRRENYRCPITGILDLSYAEKLKAARKRSRSLRQSLLERQFNRNISQYLGYVAKLDIEGLAGARINPPRNAILLAAHVHNYLRRFKIYFEASAPRRTAQVTTPEVVLTSTEGDVDVTFRSVAESGLEPPDPELLRIHVALAKILHACGAAEHYERRRERCLRAAG</sequence>
<keyword evidence="2" id="KW-1185">Reference proteome</keyword>
<dbReference type="AlphaFoldDB" id="A0A165UKT8"/>
<proteinExistence type="predicted"/>
<gene>
    <name evidence="1" type="ORF">NEOLEDRAFT_1145928</name>
</gene>
<organism evidence="1 2">
    <name type="scientific">Neolentinus lepideus HHB14362 ss-1</name>
    <dbReference type="NCBI Taxonomy" id="1314782"/>
    <lineage>
        <taxon>Eukaryota</taxon>
        <taxon>Fungi</taxon>
        <taxon>Dikarya</taxon>
        <taxon>Basidiomycota</taxon>
        <taxon>Agaricomycotina</taxon>
        <taxon>Agaricomycetes</taxon>
        <taxon>Gloeophyllales</taxon>
        <taxon>Gloeophyllaceae</taxon>
        <taxon>Neolentinus</taxon>
    </lineage>
</organism>
<dbReference type="Proteomes" id="UP000076761">
    <property type="component" value="Unassembled WGS sequence"/>
</dbReference>
<evidence type="ECO:0000313" key="1">
    <source>
        <dbReference type="EMBL" id="KZT28320.1"/>
    </source>
</evidence>
<name>A0A165UKT8_9AGAM</name>